<keyword evidence="1" id="KW-1185">Reference proteome</keyword>
<evidence type="ECO:0000313" key="1">
    <source>
        <dbReference type="Proteomes" id="UP000095282"/>
    </source>
</evidence>
<dbReference type="eggNOG" id="ENOG502TJU5">
    <property type="taxonomic scope" value="Eukaryota"/>
</dbReference>
<protein>
    <submittedName>
        <fullName evidence="2">BTB domain-containing protein</fullName>
    </submittedName>
</protein>
<reference evidence="2" key="1">
    <citation type="submission" date="2016-11" db="UniProtKB">
        <authorList>
            <consortium name="WormBaseParasite"/>
        </authorList>
    </citation>
    <scope>IDENTIFICATION</scope>
</reference>
<dbReference type="WBParaSite" id="Csp11.Scaffold630.g16966.t1">
    <property type="protein sequence ID" value="Csp11.Scaffold630.g16966.t1"/>
    <property type="gene ID" value="Csp11.Scaffold630.g16966"/>
</dbReference>
<evidence type="ECO:0000313" key="2">
    <source>
        <dbReference type="WBParaSite" id="Csp11.Scaffold630.g16966.t1"/>
    </source>
</evidence>
<dbReference type="AlphaFoldDB" id="A0A1I7UKU8"/>
<sequence length="307" mass="36528">MSDRHKYAFNGVHFFENAQWHMERNNFPRIPIGRAGGISGWNVTLWNDNWNNEAHSNFYIYTYNERSTIKCRFYFNILKNDGSSGFSYESSQDFKLGYCPTVVMTVEKWLDEENGYLINGGINIEYGLQIEGILNRDHIWKFNFYDRLFDCQEKSNMISFYTNSDEMTFFHCHKQLLTFHSTYFDSDSKENQMIPLTDSNHFNYFLQKSHGVRGKEYPARLFKCLTYAREYKLSNVVQLIDQAFQRELPDYSVTFSCATYHGLNRCLPEMLKKVKTAKNLAREIKSKQESKWTGEFMKKCVKRFFEF</sequence>
<dbReference type="Proteomes" id="UP000095282">
    <property type="component" value="Unplaced"/>
</dbReference>
<accession>A0A1I7UKU8</accession>
<organism evidence="1 2">
    <name type="scientific">Caenorhabditis tropicalis</name>
    <dbReference type="NCBI Taxonomy" id="1561998"/>
    <lineage>
        <taxon>Eukaryota</taxon>
        <taxon>Metazoa</taxon>
        <taxon>Ecdysozoa</taxon>
        <taxon>Nematoda</taxon>
        <taxon>Chromadorea</taxon>
        <taxon>Rhabditida</taxon>
        <taxon>Rhabditina</taxon>
        <taxon>Rhabditomorpha</taxon>
        <taxon>Rhabditoidea</taxon>
        <taxon>Rhabditidae</taxon>
        <taxon>Peloderinae</taxon>
        <taxon>Caenorhabditis</taxon>
    </lineage>
</organism>
<proteinExistence type="predicted"/>
<name>A0A1I7UKU8_9PELO</name>